<proteinExistence type="predicted"/>
<dbReference type="EMBL" id="JAOVZB010000004">
    <property type="protein sequence ID" value="MCV2403207.1"/>
    <property type="molecule type" value="Genomic_DNA"/>
</dbReference>
<keyword evidence="1" id="KW-0472">Membrane</keyword>
<reference evidence="2 3" key="1">
    <citation type="submission" date="2022-10" db="EMBL/GenBank/DDBJ databases">
        <title>Marinomonas transparenta sp. nov. and Marinomonas sargassi sp. nov., isolated from marine alga (Sargassum natans (L.) Gaillon).</title>
        <authorList>
            <person name="Wang Y."/>
        </authorList>
    </citation>
    <scope>NUCLEOTIDE SEQUENCE [LARGE SCALE GENOMIC DNA]</scope>
    <source>
        <strain evidence="2 3">C2222</strain>
    </source>
</reference>
<feature type="transmembrane region" description="Helical" evidence="1">
    <location>
        <begin position="72"/>
        <end position="92"/>
    </location>
</feature>
<keyword evidence="3" id="KW-1185">Reference proteome</keyword>
<evidence type="ECO:0000313" key="2">
    <source>
        <dbReference type="EMBL" id="MCV2403207.1"/>
    </source>
</evidence>
<evidence type="ECO:0000256" key="1">
    <source>
        <dbReference type="SAM" id="Phobius"/>
    </source>
</evidence>
<feature type="transmembrane region" description="Helical" evidence="1">
    <location>
        <begin position="7"/>
        <end position="24"/>
    </location>
</feature>
<name>A0ABT2YTI4_9GAMM</name>
<evidence type="ECO:0000313" key="3">
    <source>
        <dbReference type="Proteomes" id="UP001209713"/>
    </source>
</evidence>
<dbReference type="InterPro" id="IPR010718">
    <property type="entry name" value="DUF1294"/>
</dbReference>
<keyword evidence="1" id="KW-0812">Transmembrane</keyword>
<feature type="transmembrane region" description="Helical" evidence="1">
    <location>
        <begin position="39"/>
        <end position="60"/>
    </location>
</feature>
<accession>A0ABT2YTI4</accession>
<dbReference type="Proteomes" id="UP001209713">
    <property type="component" value="Unassembled WGS sequence"/>
</dbReference>
<organism evidence="2 3">
    <name type="scientific">Marinomonas sargassi</name>
    <dbReference type="NCBI Taxonomy" id="2984494"/>
    <lineage>
        <taxon>Bacteria</taxon>
        <taxon>Pseudomonadati</taxon>
        <taxon>Pseudomonadota</taxon>
        <taxon>Gammaproteobacteria</taxon>
        <taxon>Oceanospirillales</taxon>
        <taxon>Oceanospirillaceae</taxon>
        <taxon>Marinomonas</taxon>
    </lineage>
</organism>
<protein>
    <submittedName>
        <fullName evidence="2">DUF1294 domain-containing protein</fullName>
    </submittedName>
</protein>
<keyword evidence="1" id="KW-1133">Transmembrane helix</keyword>
<sequence>MNLTLYVLFYLLCLNLITFIFYGLDKWLAIKHWRRISELTLHTLSFFGGWIGALCAQKLFRHKTIKKRFRVYFWITVSMNILLAAMVTYLTFKV</sequence>
<comment type="caution">
    <text evidence="2">The sequence shown here is derived from an EMBL/GenBank/DDBJ whole genome shotgun (WGS) entry which is preliminary data.</text>
</comment>
<gene>
    <name evidence="2" type="ORF">OFY17_09985</name>
</gene>
<dbReference type="Pfam" id="PF06961">
    <property type="entry name" value="DUF1294"/>
    <property type="match status" value="1"/>
</dbReference>